<feature type="region of interest" description="Disordered" evidence="1">
    <location>
        <begin position="229"/>
        <end position="279"/>
    </location>
</feature>
<protein>
    <submittedName>
        <fullName evidence="3">LTXXQ motif family protein</fullName>
    </submittedName>
</protein>
<feature type="region of interest" description="Disordered" evidence="1">
    <location>
        <begin position="26"/>
        <end position="57"/>
    </location>
</feature>
<dbReference type="GO" id="GO:0042597">
    <property type="term" value="C:periplasmic space"/>
    <property type="evidence" value="ECO:0007669"/>
    <property type="project" value="InterPro"/>
</dbReference>
<feature type="compositionally biased region" description="Basic and acidic residues" evidence="1">
    <location>
        <begin position="237"/>
        <end position="248"/>
    </location>
</feature>
<feature type="region of interest" description="Disordered" evidence="1">
    <location>
        <begin position="108"/>
        <end position="175"/>
    </location>
</feature>
<feature type="signal peptide" evidence="2">
    <location>
        <begin position="1"/>
        <end position="22"/>
    </location>
</feature>
<evidence type="ECO:0000256" key="2">
    <source>
        <dbReference type="SAM" id="SignalP"/>
    </source>
</evidence>
<organism evidence="3 4">
    <name type="scientific">Consotaella salsifontis</name>
    <dbReference type="NCBI Taxonomy" id="1365950"/>
    <lineage>
        <taxon>Bacteria</taxon>
        <taxon>Pseudomonadati</taxon>
        <taxon>Pseudomonadota</taxon>
        <taxon>Alphaproteobacteria</taxon>
        <taxon>Hyphomicrobiales</taxon>
        <taxon>Aurantimonadaceae</taxon>
        <taxon>Consotaella</taxon>
    </lineage>
</organism>
<dbReference type="AlphaFoldDB" id="A0A1T4RZR5"/>
<accession>A0A1T4RZR5</accession>
<proteinExistence type="predicted"/>
<dbReference type="STRING" id="1365950.SAMN05428963_108122"/>
<feature type="compositionally biased region" description="Polar residues" evidence="1">
    <location>
        <begin position="146"/>
        <end position="155"/>
    </location>
</feature>
<evidence type="ECO:0000256" key="1">
    <source>
        <dbReference type="SAM" id="MobiDB-lite"/>
    </source>
</evidence>
<dbReference type="Proteomes" id="UP000190135">
    <property type="component" value="Unassembled WGS sequence"/>
</dbReference>
<dbReference type="OrthoDB" id="7354754at2"/>
<keyword evidence="4" id="KW-1185">Reference proteome</keyword>
<name>A0A1T4RZR5_9HYPH</name>
<reference evidence="3 4" key="1">
    <citation type="submission" date="2017-02" db="EMBL/GenBank/DDBJ databases">
        <authorList>
            <person name="Peterson S.W."/>
        </authorList>
    </citation>
    <scope>NUCLEOTIDE SEQUENCE [LARGE SCALE GENOMIC DNA]</scope>
    <source>
        <strain evidence="3 4">USBA 369</strain>
    </source>
</reference>
<dbReference type="RefSeq" id="WP_078708851.1">
    <property type="nucleotide sequence ID" value="NZ_FUXL01000008.1"/>
</dbReference>
<feature type="compositionally biased region" description="Acidic residues" evidence="1">
    <location>
        <begin position="270"/>
        <end position="279"/>
    </location>
</feature>
<keyword evidence="2" id="KW-0732">Signal</keyword>
<gene>
    <name evidence="3" type="ORF">SAMN05428963_108122</name>
</gene>
<evidence type="ECO:0000313" key="3">
    <source>
        <dbReference type="EMBL" id="SKA21455.1"/>
    </source>
</evidence>
<dbReference type="EMBL" id="FUXL01000008">
    <property type="protein sequence ID" value="SKA21455.1"/>
    <property type="molecule type" value="Genomic_DNA"/>
</dbReference>
<feature type="chain" id="PRO_5013114941" evidence="2">
    <location>
        <begin position="23"/>
        <end position="279"/>
    </location>
</feature>
<feature type="compositionally biased region" description="Low complexity" evidence="1">
    <location>
        <begin position="115"/>
        <end position="131"/>
    </location>
</feature>
<sequence length="279" mass="30163">MRFPTKTTAALLALGISVPALAVGAASAQPAPPPPPHDRPMAQPPHHWGHHGPKGFGFGMMGGGPKLLMLSGGLNAAETALGITDDQQDAWKAFTSAVINFAQTMRPGPMGPGMMGPDMMGPDMMDQMSSSADDDDEDTAPDQPPSVATPQSNSVAPVPEPDSSNNRSQRKLEDLPAVRMLDRMIDRQAQRAEAAKKLRDAVSGLSAVLTPDQVKTAQALLREMPHRGMHRGWHHRWRDDGQRGWRDGHKGRHGDWSNGPRWSQDSDQSPSDDDTNDDE</sequence>
<evidence type="ECO:0000313" key="4">
    <source>
        <dbReference type="Proteomes" id="UP000190135"/>
    </source>
</evidence>